<dbReference type="InterPro" id="IPR038491">
    <property type="entry name" value="Velvet_dom_sf"/>
</dbReference>
<dbReference type="PANTHER" id="PTHR33572">
    <property type="entry name" value="SPORE DEVELOPMENT REGULATOR VOSA"/>
    <property type="match status" value="1"/>
</dbReference>
<sequence>MDHDDDNNTKKNPAIGSSSSLLDLSLHAQLTVGRTVSSLYHFKDLDGLTKCFFVFSDLSIRIEGSYRFQLCLFQITGSSVSFQQSILTDAFTVYSAKKFPGMFGSCPLARCFADQGLKIRIRNQSGPRQHRRRHYHQRYASSNRHRLYSGSRSPIALDDPR</sequence>
<keyword evidence="4" id="KW-0539">Nucleus</keyword>
<dbReference type="InterPro" id="IPR021740">
    <property type="entry name" value="Velvet"/>
</dbReference>
<dbReference type="STRING" id="90262.A0A1X2I1C2"/>
<proteinExistence type="predicted"/>
<dbReference type="Proteomes" id="UP000193560">
    <property type="component" value="Unassembled WGS sequence"/>
</dbReference>
<dbReference type="GO" id="GO:0005634">
    <property type="term" value="C:nucleus"/>
    <property type="evidence" value="ECO:0007669"/>
    <property type="project" value="UniProtKB-SubCell"/>
</dbReference>
<dbReference type="AlphaFoldDB" id="A0A1X2I1C2"/>
<comment type="subcellular location">
    <subcellularLocation>
        <location evidence="1">Nucleus</location>
    </subcellularLocation>
</comment>
<feature type="domain" description="Velvet" evidence="5">
    <location>
        <begin position="1"/>
        <end position="122"/>
    </location>
</feature>
<protein>
    <submittedName>
        <fullName evidence="6">Velvet factor-domain-containing protein</fullName>
    </submittedName>
</protein>
<organism evidence="6 7">
    <name type="scientific">Absidia repens</name>
    <dbReference type="NCBI Taxonomy" id="90262"/>
    <lineage>
        <taxon>Eukaryota</taxon>
        <taxon>Fungi</taxon>
        <taxon>Fungi incertae sedis</taxon>
        <taxon>Mucoromycota</taxon>
        <taxon>Mucoromycotina</taxon>
        <taxon>Mucoromycetes</taxon>
        <taxon>Mucorales</taxon>
        <taxon>Cunninghamellaceae</taxon>
        <taxon>Absidia</taxon>
    </lineage>
</organism>
<keyword evidence="3" id="KW-0804">Transcription</keyword>
<evidence type="ECO:0000256" key="3">
    <source>
        <dbReference type="ARBA" id="ARBA00023163"/>
    </source>
</evidence>
<dbReference type="PROSITE" id="PS51821">
    <property type="entry name" value="VELVET"/>
    <property type="match status" value="1"/>
</dbReference>
<name>A0A1X2I1C2_9FUNG</name>
<evidence type="ECO:0000313" key="7">
    <source>
        <dbReference type="Proteomes" id="UP000193560"/>
    </source>
</evidence>
<dbReference type="Gene3D" id="2.60.40.3960">
    <property type="entry name" value="Velvet domain"/>
    <property type="match status" value="1"/>
</dbReference>
<evidence type="ECO:0000259" key="5">
    <source>
        <dbReference type="PROSITE" id="PS51821"/>
    </source>
</evidence>
<evidence type="ECO:0000256" key="4">
    <source>
        <dbReference type="ARBA" id="ARBA00023242"/>
    </source>
</evidence>
<evidence type="ECO:0000256" key="1">
    <source>
        <dbReference type="ARBA" id="ARBA00004123"/>
    </source>
</evidence>
<dbReference type="Pfam" id="PF11754">
    <property type="entry name" value="Velvet"/>
    <property type="match status" value="1"/>
</dbReference>
<reference evidence="6 7" key="1">
    <citation type="submission" date="2016-07" db="EMBL/GenBank/DDBJ databases">
        <title>Pervasive Adenine N6-methylation of Active Genes in Fungi.</title>
        <authorList>
            <consortium name="DOE Joint Genome Institute"/>
            <person name="Mondo S.J."/>
            <person name="Dannebaum R.O."/>
            <person name="Kuo R.C."/>
            <person name="Labutti K."/>
            <person name="Haridas S."/>
            <person name="Kuo A."/>
            <person name="Salamov A."/>
            <person name="Ahrendt S.R."/>
            <person name="Lipzen A."/>
            <person name="Sullivan W."/>
            <person name="Andreopoulos W.B."/>
            <person name="Clum A."/>
            <person name="Lindquist E."/>
            <person name="Daum C."/>
            <person name="Ramamoorthy G.K."/>
            <person name="Gryganskyi A."/>
            <person name="Culley D."/>
            <person name="Magnuson J.K."/>
            <person name="James T.Y."/>
            <person name="O'Malley M.A."/>
            <person name="Stajich J.E."/>
            <person name="Spatafora J.W."/>
            <person name="Visel A."/>
            <person name="Grigoriev I.V."/>
        </authorList>
    </citation>
    <scope>NUCLEOTIDE SEQUENCE [LARGE SCALE GENOMIC DNA]</scope>
    <source>
        <strain evidence="6 7">NRRL 1336</strain>
    </source>
</reference>
<dbReference type="PANTHER" id="PTHR33572:SF18">
    <property type="entry name" value="SPORE DEVELOPMENT REGULATOR VOSA"/>
    <property type="match status" value="1"/>
</dbReference>
<dbReference type="OrthoDB" id="5599552at2759"/>
<dbReference type="EMBL" id="MCGE01000036">
    <property type="protein sequence ID" value="ORZ07096.1"/>
    <property type="molecule type" value="Genomic_DNA"/>
</dbReference>
<gene>
    <name evidence="6" type="ORF">BCR42DRAFT_336632</name>
</gene>
<comment type="caution">
    <text evidence="6">The sequence shown here is derived from an EMBL/GenBank/DDBJ whole genome shotgun (WGS) entry which is preliminary data.</text>
</comment>
<evidence type="ECO:0000256" key="2">
    <source>
        <dbReference type="ARBA" id="ARBA00023015"/>
    </source>
</evidence>
<accession>A0A1X2I1C2</accession>
<evidence type="ECO:0000313" key="6">
    <source>
        <dbReference type="EMBL" id="ORZ07096.1"/>
    </source>
</evidence>
<keyword evidence="7" id="KW-1185">Reference proteome</keyword>
<dbReference type="InterPro" id="IPR037525">
    <property type="entry name" value="Velvet_dom"/>
</dbReference>
<keyword evidence="2" id="KW-0805">Transcription regulation</keyword>